<reference evidence="1" key="2">
    <citation type="submission" date="2015-06" db="UniProtKB">
        <authorList>
            <consortium name="EnsemblMetazoa"/>
        </authorList>
    </citation>
    <scope>IDENTIFICATION</scope>
</reference>
<organism evidence="1 2">
    <name type="scientific">Megaselia scalaris</name>
    <name type="common">Humpbacked fly</name>
    <name type="synonym">Phora scalaris</name>
    <dbReference type="NCBI Taxonomy" id="36166"/>
    <lineage>
        <taxon>Eukaryota</taxon>
        <taxon>Metazoa</taxon>
        <taxon>Ecdysozoa</taxon>
        <taxon>Arthropoda</taxon>
        <taxon>Hexapoda</taxon>
        <taxon>Insecta</taxon>
        <taxon>Pterygota</taxon>
        <taxon>Neoptera</taxon>
        <taxon>Endopterygota</taxon>
        <taxon>Diptera</taxon>
        <taxon>Brachycera</taxon>
        <taxon>Muscomorpha</taxon>
        <taxon>Platypezoidea</taxon>
        <taxon>Phoridae</taxon>
        <taxon>Megaseliini</taxon>
        <taxon>Megaselia</taxon>
    </lineage>
</organism>
<protein>
    <submittedName>
        <fullName evidence="1">Uncharacterized protein</fullName>
    </submittedName>
</protein>
<dbReference type="EMBL" id="CAQQ02378764">
    <property type="status" value="NOT_ANNOTATED_CDS"/>
    <property type="molecule type" value="Genomic_DNA"/>
</dbReference>
<dbReference type="Proteomes" id="UP000015102">
    <property type="component" value="Unassembled WGS sequence"/>
</dbReference>
<reference evidence="2" key="1">
    <citation type="submission" date="2013-02" db="EMBL/GenBank/DDBJ databases">
        <authorList>
            <person name="Hughes D."/>
        </authorList>
    </citation>
    <scope>NUCLEOTIDE SEQUENCE</scope>
    <source>
        <strain>Durham</strain>
        <strain evidence="2">NC isolate 2 -- Noor lab</strain>
    </source>
</reference>
<dbReference type="EnsemblMetazoa" id="MESCA009073-RA">
    <property type="protein sequence ID" value="MESCA009073-PA"/>
    <property type="gene ID" value="MESCA009073"/>
</dbReference>
<name>T1GYY5_MEGSC</name>
<proteinExistence type="predicted"/>
<dbReference type="HOGENOM" id="CLU_2906639_0_0_1"/>
<dbReference type="EMBL" id="CAQQ02378763">
    <property type="status" value="NOT_ANNOTATED_CDS"/>
    <property type="molecule type" value="Genomic_DNA"/>
</dbReference>
<evidence type="ECO:0000313" key="1">
    <source>
        <dbReference type="EnsemblMetazoa" id="MESCA009073-PA"/>
    </source>
</evidence>
<evidence type="ECO:0000313" key="2">
    <source>
        <dbReference type="Proteomes" id="UP000015102"/>
    </source>
</evidence>
<keyword evidence="2" id="KW-1185">Reference proteome</keyword>
<sequence length="62" mass="6976">MIHCDLPREKFCYSYQTGQEMADMILGDFRSGFGVSKEGKVSATSKSSDIGAMDAQKECWFR</sequence>
<dbReference type="AlphaFoldDB" id="T1GYY5"/>
<accession>T1GYY5</accession>